<reference evidence="3" key="1">
    <citation type="submission" date="2023-03" db="EMBL/GenBank/DDBJ databases">
        <title>Massive genome expansion in bonnet fungi (Mycena s.s.) driven by repeated elements and novel gene families across ecological guilds.</title>
        <authorList>
            <consortium name="Lawrence Berkeley National Laboratory"/>
            <person name="Harder C.B."/>
            <person name="Miyauchi S."/>
            <person name="Viragh M."/>
            <person name="Kuo A."/>
            <person name="Thoen E."/>
            <person name="Andreopoulos B."/>
            <person name="Lu D."/>
            <person name="Skrede I."/>
            <person name="Drula E."/>
            <person name="Henrissat B."/>
            <person name="Morin E."/>
            <person name="Kohler A."/>
            <person name="Barry K."/>
            <person name="LaButti K."/>
            <person name="Morin E."/>
            <person name="Salamov A."/>
            <person name="Lipzen A."/>
            <person name="Mereny Z."/>
            <person name="Hegedus B."/>
            <person name="Baldrian P."/>
            <person name="Stursova M."/>
            <person name="Weitz H."/>
            <person name="Taylor A."/>
            <person name="Grigoriev I.V."/>
            <person name="Nagy L.G."/>
            <person name="Martin F."/>
            <person name="Kauserud H."/>
        </authorList>
    </citation>
    <scope>NUCLEOTIDE SEQUENCE</scope>
    <source>
        <strain evidence="3">9284</strain>
    </source>
</reference>
<dbReference type="EMBL" id="JARKIF010000007">
    <property type="protein sequence ID" value="KAJ7634639.1"/>
    <property type="molecule type" value="Genomic_DNA"/>
</dbReference>
<evidence type="ECO:0000256" key="1">
    <source>
        <dbReference type="SAM" id="Phobius"/>
    </source>
</evidence>
<protein>
    <recommendedName>
        <fullName evidence="5">Secreted protein</fullName>
    </recommendedName>
</protein>
<name>A0AAD7FNK5_9AGAR</name>
<evidence type="ECO:0000256" key="2">
    <source>
        <dbReference type="SAM" id="SignalP"/>
    </source>
</evidence>
<dbReference type="Proteomes" id="UP001221142">
    <property type="component" value="Unassembled WGS sequence"/>
</dbReference>
<feature type="chain" id="PRO_5042283369" description="Secreted protein" evidence="2">
    <location>
        <begin position="22"/>
        <end position="94"/>
    </location>
</feature>
<accession>A0AAD7FNK5</accession>
<comment type="caution">
    <text evidence="3">The sequence shown here is derived from an EMBL/GenBank/DDBJ whole genome shotgun (WGS) entry which is preliminary data.</text>
</comment>
<evidence type="ECO:0008006" key="5">
    <source>
        <dbReference type="Google" id="ProtNLM"/>
    </source>
</evidence>
<feature type="transmembrane region" description="Helical" evidence="1">
    <location>
        <begin position="73"/>
        <end position="92"/>
    </location>
</feature>
<keyword evidence="1" id="KW-0812">Transmembrane</keyword>
<feature type="signal peptide" evidence="2">
    <location>
        <begin position="1"/>
        <end position="21"/>
    </location>
</feature>
<evidence type="ECO:0000313" key="3">
    <source>
        <dbReference type="EMBL" id="KAJ7634639.1"/>
    </source>
</evidence>
<keyword evidence="1" id="KW-0472">Membrane</keyword>
<dbReference type="AlphaFoldDB" id="A0AAD7FNK5"/>
<proteinExistence type="predicted"/>
<gene>
    <name evidence="3" type="ORF">FB45DRAFT_470949</name>
</gene>
<evidence type="ECO:0000313" key="4">
    <source>
        <dbReference type="Proteomes" id="UP001221142"/>
    </source>
</evidence>
<keyword evidence="1" id="KW-1133">Transmembrane helix</keyword>
<organism evidence="3 4">
    <name type="scientific">Roridomyces roridus</name>
    <dbReference type="NCBI Taxonomy" id="1738132"/>
    <lineage>
        <taxon>Eukaryota</taxon>
        <taxon>Fungi</taxon>
        <taxon>Dikarya</taxon>
        <taxon>Basidiomycota</taxon>
        <taxon>Agaricomycotina</taxon>
        <taxon>Agaricomycetes</taxon>
        <taxon>Agaricomycetidae</taxon>
        <taxon>Agaricales</taxon>
        <taxon>Marasmiineae</taxon>
        <taxon>Mycenaceae</taxon>
        <taxon>Roridomyces</taxon>
    </lineage>
</organism>
<sequence length="94" mass="10828">MPLLQLHHLAALFLAWCMARAIGHICSHRLASRSFGDCPNAGVLWLHPFREPFILLARCFYLPRQIGHYFSGFDCLFLYFSSIFTSTLALFYSL</sequence>
<keyword evidence="2" id="KW-0732">Signal</keyword>
<keyword evidence="4" id="KW-1185">Reference proteome</keyword>